<sequence>MDENNLEENLVAHFVKINFNIEPYNLKEYLQYSTKVNHIREHVTDAYVSVYKFN</sequence>
<evidence type="ECO:0000313" key="1">
    <source>
        <dbReference type="EMBL" id="QHU17568.1"/>
    </source>
</evidence>
<name>A0A6C0KMK3_9ZZZZ</name>
<organism evidence="1">
    <name type="scientific">viral metagenome</name>
    <dbReference type="NCBI Taxonomy" id="1070528"/>
    <lineage>
        <taxon>unclassified sequences</taxon>
        <taxon>metagenomes</taxon>
        <taxon>organismal metagenomes</taxon>
    </lineage>
</organism>
<dbReference type="EMBL" id="MN740916">
    <property type="protein sequence ID" value="QHU17568.1"/>
    <property type="molecule type" value="Genomic_DNA"/>
</dbReference>
<dbReference type="AlphaFoldDB" id="A0A6C0KMK3"/>
<protein>
    <submittedName>
        <fullName evidence="1">Uncharacterized protein</fullName>
    </submittedName>
</protein>
<reference evidence="1" key="1">
    <citation type="journal article" date="2020" name="Nature">
        <title>Giant virus diversity and host interactions through global metagenomics.</title>
        <authorList>
            <person name="Schulz F."/>
            <person name="Roux S."/>
            <person name="Paez-Espino D."/>
            <person name="Jungbluth S."/>
            <person name="Walsh D.A."/>
            <person name="Denef V.J."/>
            <person name="McMahon K.D."/>
            <person name="Konstantinidis K.T."/>
            <person name="Eloe-Fadrosh E.A."/>
            <person name="Kyrpides N.C."/>
            <person name="Woyke T."/>
        </authorList>
    </citation>
    <scope>NUCLEOTIDE SEQUENCE</scope>
    <source>
        <strain evidence="1">GVMAG-S-3300012919-55</strain>
    </source>
</reference>
<accession>A0A6C0KMK3</accession>
<proteinExistence type="predicted"/>